<accession>A0A9W8CFU2</accession>
<dbReference type="GO" id="GO:0019478">
    <property type="term" value="P:D-amino acid catabolic process"/>
    <property type="evidence" value="ECO:0007669"/>
    <property type="project" value="TreeGrafter"/>
</dbReference>
<keyword evidence="5 9" id="KW-0560">Oxidoreductase</keyword>
<feature type="binding site" evidence="6">
    <location>
        <position position="202"/>
    </location>
    <ligand>
        <name>FAD</name>
        <dbReference type="ChEBI" id="CHEBI:57692"/>
    </ligand>
</feature>
<evidence type="ECO:0000256" key="1">
    <source>
        <dbReference type="ARBA" id="ARBA00001974"/>
    </source>
</evidence>
<feature type="domain" description="FAD dependent oxidoreductase" evidence="8">
    <location>
        <begin position="16"/>
        <end position="368"/>
    </location>
</feature>
<dbReference type="InterPro" id="IPR006076">
    <property type="entry name" value="FAD-dep_OxRdtase"/>
</dbReference>
<feature type="transmembrane region" description="Helical" evidence="7">
    <location>
        <begin position="12"/>
        <end position="32"/>
    </location>
</feature>
<protein>
    <submittedName>
        <fullName evidence="9">D-amino acid oxidase</fullName>
        <ecNumber evidence="9">1.4.3.3</ecNumber>
    </submittedName>
</protein>
<evidence type="ECO:0000259" key="8">
    <source>
        <dbReference type="Pfam" id="PF01266"/>
    </source>
</evidence>
<dbReference type="AlphaFoldDB" id="A0A9W8CFU2"/>
<dbReference type="Pfam" id="PF01266">
    <property type="entry name" value="DAO"/>
    <property type="match status" value="1"/>
</dbReference>
<organism evidence="9 10">
    <name type="scientific">Coemansia asiatica</name>
    <dbReference type="NCBI Taxonomy" id="1052880"/>
    <lineage>
        <taxon>Eukaryota</taxon>
        <taxon>Fungi</taxon>
        <taxon>Fungi incertae sedis</taxon>
        <taxon>Zoopagomycota</taxon>
        <taxon>Kickxellomycotina</taxon>
        <taxon>Kickxellomycetes</taxon>
        <taxon>Kickxellales</taxon>
        <taxon>Kickxellaceae</taxon>
        <taxon>Coemansia</taxon>
    </lineage>
</organism>
<gene>
    <name evidence="9" type="primary">DAO1</name>
    <name evidence="9" type="ORF">LPJ64_006028</name>
</gene>
<keyword evidence="7" id="KW-1133">Transmembrane helix</keyword>
<dbReference type="PIRSF" id="PIRSF000189">
    <property type="entry name" value="D-aa_oxidase"/>
    <property type="match status" value="1"/>
</dbReference>
<feature type="binding site" evidence="6">
    <location>
        <position position="353"/>
    </location>
    <ligand>
        <name>D-dopa</name>
        <dbReference type="ChEBI" id="CHEBI:149689"/>
    </ligand>
</feature>
<evidence type="ECO:0000256" key="3">
    <source>
        <dbReference type="ARBA" id="ARBA00022630"/>
    </source>
</evidence>
<dbReference type="GO" id="GO:0071949">
    <property type="term" value="F:FAD binding"/>
    <property type="evidence" value="ECO:0007669"/>
    <property type="project" value="InterPro"/>
</dbReference>
<evidence type="ECO:0000256" key="5">
    <source>
        <dbReference type="ARBA" id="ARBA00023002"/>
    </source>
</evidence>
<dbReference type="PANTHER" id="PTHR11530:SF11">
    <property type="entry name" value="D-ASPARTATE OXIDASE"/>
    <property type="match status" value="1"/>
</dbReference>
<keyword evidence="7" id="KW-0812">Transmembrane</keyword>
<dbReference type="GO" id="GO:0005737">
    <property type="term" value="C:cytoplasm"/>
    <property type="evidence" value="ECO:0007669"/>
    <property type="project" value="TreeGrafter"/>
</dbReference>
<dbReference type="EMBL" id="JANBOH010000486">
    <property type="protein sequence ID" value="KAJ1642096.1"/>
    <property type="molecule type" value="Genomic_DNA"/>
</dbReference>
<evidence type="ECO:0000256" key="7">
    <source>
        <dbReference type="SAM" id="Phobius"/>
    </source>
</evidence>
<keyword evidence="7" id="KW-0472">Membrane</keyword>
<keyword evidence="10" id="KW-1185">Reference proteome</keyword>
<dbReference type="InterPro" id="IPR023209">
    <property type="entry name" value="DAO"/>
</dbReference>
<reference evidence="9" key="1">
    <citation type="submission" date="2022-07" db="EMBL/GenBank/DDBJ databases">
        <title>Phylogenomic reconstructions and comparative analyses of Kickxellomycotina fungi.</title>
        <authorList>
            <person name="Reynolds N.K."/>
            <person name="Stajich J.E."/>
            <person name="Barry K."/>
            <person name="Grigoriev I.V."/>
            <person name="Crous P."/>
            <person name="Smith M.E."/>
        </authorList>
    </citation>
    <scope>NUCLEOTIDE SEQUENCE</scope>
    <source>
        <strain evidence="9">NBRC 105413</strain>
    </source>
</reference>
<evidence type="ECO:0000256" key="2">
    <source>
        <dbReference type="ARBA" id="ARBA00006730"/>
    </source>
</evidence>
<dbReference type="EC" id="1.4.3.3" evidence="9"/>
<proteinExistence type="inferred from homology"/>
<comment type="cofactor">
    <cofactor evidence="1 6">
        <name>FAD</name>
        <dbReference type="ChEBI" id="CHEBI:57692"/>
    </cofactor>
</comment>
<dbReference type="GO" id="GO:0003884">
    <property type="term" value="F:D-amino-acid oxidase activity"/>
    <property type="evidence" value="ECO:0007669"/>
    <property type="project" value="UniProtKB-EC"/>
</dbReference>
<dbReference type="SUPFAM" id="SSF51971">
    <property type="entry name" value="Nucleotide-binding domain"/>
    <property type="match status" value="1"/>
</dbReference>
<dbReference type="Proteomes" id="UP001145021">
    <property type="component" value="Unassembled WGS sequence"/>
</dbReference>
<dbReference type="Gene3D" id="3.40.50.720">
    <property type="entry name" value="NAD(P)-binding Rossmann-like Domain"/>
    <property type="match status" value="1"/>
</dbReference>
<evidence type="ECO:0000256" key="6">
    <source>
        <dbReference type="PIRSR" id="PIRSR000189-1"/>
    </source>
</evidence>
<keyword evidence="4 6" id="KW-0274">FAD</keyword>
<dbReference type="PROSITE" id="PS00677">
    <property type="entry name" value="DAO"/>
    <property type="match status" value="1"/>
</dbReference>
<dbReference type="InterPro" id="IPR006181">
    <property type="entry name" value="D-amino_acid_oxidase_CS"/>
</dbReference>
<comment type="caution">
    <text evidence="9">The sequence shown here is derived from an EMBL/GenBank/DDBJ whole genome shotgun (WGS) entry which is preliminary data.</text>
</comment>
<keyword evidence="3" id="KW-0285">Flavoprotein</keyword>
<dbReference type="PANTHER" id="PTHR11530">
    <property type="entry name" value="D-AMINO ACID OXIDASE"/>
    <property type="match status" value="1"/>
</dbReference>
<dbReference type="Gene3D" id="3.30.9.10">
    <property type="entry name" value="D-Amino Acid Oxidase, subunit A, domain 2"/>
    <property type="match status" value="1"/>
</dbReference>
<sequence>MTMVITPPIERAKIPVIVVGCGVIGLTTALVLQRTQRYSVTVVGRDIPEDLLGPHGISQSWASPFAGANWRPCSADHEQQMQIAEQLTYFMMRDIAEESPQAGIKIITKADFGSSKGELGTKPRFLGYVKGVHEVERRYWPENAVFGYTYESVVVNVPLYLSWLVAEFRGLGGVVTKGELKHISDALRFIDDGRCETIINCTAMGSLSLGGVADDSVYPTRGQVVLVDAPNVNITTGTPGNSEDKAAYVIPRGDGTVILGGVFEEGNTNAHQDMQTTDEILYQCLAMCPQLISGYSSTGKSFNNAVSKDDVEELRKRIIAINVGFRPSRKGGPRLEVQRMGKIVIVHNYGHSGYGYQTSWGYASMAASMLDAALSKNQSN</sequence>
<evidence type="ECO:0000313" key="10">
    <source>
        <dbReference type="Proteomes" id="UP001145021"/>
    </source>
</evidence>
<evidence type="ECO:0000256" key="4">
    <source>
        <dbReference type="ARBA" id="ARBA00022827"/>
    </source>
</evidence>
<comment type="similarity">
    <text evidence="2">Belongs to the DAMOX/DASOX family.</text>
</comment>
<evidence type="ECO:0000313" key="9">
    <source>
        <dbReference type="EMBL" id="KAJ1642096.1"/>
    </source>
</evidence>
<name>A0A9W8CFU2_9FUNG</name>
<feature type="binding site" evidence="6">
    <location>
        <position position="326"/>
    </location>
    <ligand>
        <name>D-dopa</name>
        <dbReference type="ChEBI" id="CHEBI:149689"/>
    </ligand>
</feature>
<dbReference type="SUPFAM" id="SSF54373">
    <property type="entry name" value="FAD-linked reductases, C-terminal domain"/>
    <property type="match status" value="1"/>
</dbReference>